<evidence type="ECO:0000313" key="1">
    <source>
        <dbReference type="EMBL" id="MDH0564579.1"/>
    </source>
</evidence>
<accession>A0AA42LAY9</accession>
<dbReference type="AlphaFoldDB" id="A0AA42LAY9"/>
<name>A0AA42LAY9_9GAMM</name>
<dbReference type="EMBL" id="JAOEEO010000003">
    <property type="protein sequence ID" value="MDH0564579.1"/>
    <property type="molecule type" value="Genomic_DNA"/>
</dbReference>
<reference evidence="1" key="1">
    <citation type="submission" date="2022-09" db="EMBL/GenBank/DDBJ databases">
        <title>Intensive care unit water sources are persistently colonized with multi-drug resistant bacteria and are the site of extensive horizontal gene transfer of antibiotic resistance genes.</title>
        <authorList>
            <person name="Diorio-Toth L."/>
        </authorList>
    </citation>
    <scope>NUCLEOTIDE SEQUENCE</scope>
    <source>
        <strain evidence="1">GD04005</strain>
    </source>
</reference>
<sequence length="44" mass="5145">MSEFMFKQDFVNIQITQLQIKCLFVMTCVPSCCSGYENSFLKNQ</sequence>
<organism evidence="1 2">
    <name type="scientific">Acinetobacter courvalinii</name>
    <dbReference type="NCBI Taxonomy" id="280147"/>
    <lineage>
        <taxon>Bacteria</taxon>
        <taxon>Pseudomonadati</taxon>
        <taxon>Pseudomonadota</taxon>
        <taxon>Gammaproteobacteria</taxon>
        <taxon>Moraxellales</taxon>
        <taxon>Moraxellaceae</taxon>
        <taxon>Acinetobacter</taxon>
    </lineage>
</organism>
<evidence type="ECO:0000313" key="2">
    <source>
        <dbReference type="Proteomes" id="UP001159329"/>
    </source>
</evidence>
<gene>
    <name evidence="1" type="ORF">N7644_12935</name>
</gene>
<comment type="caution">
    <text evidence="1">The sequence shown here is derived from an EMBL/GenBank/DDBJ whole genome shotgun (WGS) entry which is preliminary data.</text>
</comment>
<proteinExistence type="predicted"/>
<dbReference type="RefSeq" id="WP_279696056.1">
    <property type="nucleotide sequence ID" value="NZ_JAOEEO010000003.1"/>
</dbReference>
<dbReference type="Proteomes" id="UP001159329">
    <property type="component" value="Unassembled WGS sequence"/>
</dbReference>
<protein>
    <submittedName>
        <fullName evidence="1">Uncharacterized protein</fullName>
    </submittedName>
</protein>